<sequence length="235" mass="27012">MRRSRRHDRHPLHRPHLRRPSQPLTHHRLRGSPPLPLVPRPRLRGGPSLRIHLRLLCAQGCLPSFPFRWCHCAFCQHCSGLLHRVHHHFQSPFRRDRRRDRYSRGGRTCRNRGRGHGYAQHSYSRAIQWGINESGPNSRTGGRSRQLQTDMDISGGADCRCCRRSCGLHSCEAEGRRWRDAATELPPLNGGFTAACFQVIIINSGTRRVGLCFRYITDLCRSGRDIKFALCKSIS</sequence>
<accession>A0A9E7H853</accession>
<evidence type="ECO:0000256" key="1">
    <source>
        <dbReference type="SAM" id="MobiDB-lite"/>
    </source>
</evidence>
<proteinExistence type="predicted"/>
<dbReference type="AlphaFoldDB" id="A0A9E7H853"/>
<name>A0A9E7H853_9LILI</name>
<protein>
    <submittedName>
        <fullName evidence="2">Uncharacterized protein</fullName>
    </submittedName>
</protein>
<dbReference type="EMBL" id="CP097510">
    <property type="protein sequence ID" value="URE26563.1"/>
    <property type="molecule type" value="Genomic_DNA"/>
</dbReference>
<gene>
    <name evidence="2" type="ORF">MUK42_25567</name>
</gene>
<evidence type="ECO:0000313" key="3">
    <source>
        <dbReference type="Proteomes" id="UP001055439"/>
    </source>
</evidence>
<dbReference type="OrthoDB" id="3222at2759"/>
<reference evidence="2" key="1">
    <citation type="submission" date="2022-05" db="EMBL/GenBank/DDBJ databases">
        <title>The Musa troglodytarum L. genome provides insights into the mechanism of non-climacteric behaviour and enrichment of carotenoids.</title>
        <authorList>
            <person name="Wang J."/>
        </authorList>
    </citation>
    <scope>NUCLEOTIDE SEQUENCE</scope>
    <source>
        <tissue evidence="2">Leaf</tissue>
    </source>
</reference>
<dbReference type="Proteomes" id="UP001055439">
    <property type="component" value="Chromosome 8"/>
</dbReference>
<keyword evidence="3" id="KW-1185">Reference proteome</keyword>
<evidence type="ECO:0000313" key="2">
    <source>
        <dbReference type="EMBL" id="URE26563.1"/>
    </source>
</evidence>
<feature type="compositionally biased region" description="Basic residues" evidence="1">
    <location>
        <begin position="1"/>
        <end position="30"/>
    </location>
</feature>
<feature type="region of interest" description="Disordered" evidence="1">
    <location>
        <begin position="92"/>
        <end position="117"/>
    </location>
</feature>
<organism evidence="2 3">
    <name type="scientific">Musa troglodytarum</name>
    <name type="common">fe'i banana</name>
    <dbReference type="NCBI Taxonomy" id="320322"/>
    <lineage>
        <taxon>Eukaryota</taxon>
        <taxon>Viridiplantae</taxon>
        <taxon>Streptophyta</taxon>
        <taxon>Embryophyta</taxon>
        <taxon>Tracheophyta</taxon>
        <taxon>Spermatophyta</taxon>
        <taxon>Magnoliopsida</taxon>
        <taxon>Liliopsida</taxon>
        <taxon>Zingiberales</taxon>
        <taxon>Musaceae</taxon>
        <taxon>Musa</taxon>
    </lineage>
</organism>
<feature type="region of interest" description="Disordered" evidence="1">
    <location>
        <begin position="1"/>
        <end position="41"/>
    </location>
</feature>
<feature type="compositionally biased region" description="Basic residues" evidence="1">
    <location>
        <begin position="92"/>
        <end position="101"/>
    </location>
</feature>